<proteinExistence type="predicted"/>
<dbReference type="VEuPathDB" id="VectorBase:GPPI013386"/>
<dbReference type="EMBL" id="JXJN01006026">
    <property type="status" value="NOT_ANNOTATED_CDS"/>
    <property type="molecule type" value="Genomic_DNA"/>
</dbReference>
<reference evidence="2" key="1">
    <citation type="submission" date="2015-01" db="EMBL/GenBank/DDBJ databases">
        <authorList>
            <person name="Aksoy S."/>
            <person name="Warren W."/>
            <person name="Wilson R.K."/>
        </authorList>
    </citation>
    <scope>NUCLEOTIDE SEQUENCE [LARGE SCALE GENOMIC DNA]</scope>
    <source>
        <strain evidence="2">IAEA</strain>
    </source>
</reference>
<reference evidence="1" key="2">
    <citation type="submission" date="2020-05" db="UniProtKB">
        <authorList>
            <consortium name="EnsemblMetazoa"/>
        </authorList>
    </citation>
    <scope>IDENTIFICATION</scope>
    <source>
        <strain evidence="1">IAEA</strain>
    </source>
</reference>
<organism evidence="1 2">
    <name type="scientific">Glossina palpalis gambiensis</name>
    <dbReference type="NCBI Taxonomy" id="67801"/>
    <lineage>
        <taxon>Eukaryota</taxon>
        <taxon>Metazoa</taxon>
        <taxon>Ecdysozoa</taxon>
        <taxon>Arthropoda</taxon>
        <taxon>Hexapoda</taxon>
        <taxon>Insecta</taxon>
        <taxon>Pterygota</taxon>
        <taxon>Neoptera</taxon>
        <taxon>Endopterygota</taxon>
        <taxon>Diptera</taxon>
        <taxon>Brachycera</taxon>
        <taxon>Muscomorpha</taxon>
        <taxon>Hippoboscoidea</taxon>
        <taxon>Glossinidae</taxon>
        <taxon>Glossina</taxon>
    </lineage>
</organism>
<keyword evidence="2" id="KW-1185">Reference proteome</keyword>
<evidence type="ECO:0000313" key="2">
    <source>
        <dbReference type="Proteomes" id="UP000092460"/>
    </source>
</evidence>
<dbReference type="Proteomes" id="UP000092460">
    <property type="component" value="Unassembled WGS sequence"/>
</dbReference>
<protein>
    <submittedName>
        <fullName evidence="1">Uncharacterized protein</fullName>
    </submittedName>
</protein>
<accession>A0A1B0AYW5</accession>
<name>A0A1B0AYW5_9MUSC</name>
<dbReference type="EMBL" id="JXJN01006025">
    <property type="status" value="NOT_ANNOTATED_CDS"/>
    <property type="molecule type" value="Genomic_DNA"/>
</dbReference>
<sequence length="126" mass="14315">MLENLVQSFVDPKVVSKNRSSFEMFPRGRNKNSILTSHKSLTERSVLTAASQSTNQSLMLQLALYFNFCSDFKTCNRREKQKVNNNSRTIALTPQLSKGKMIKRIDNHTSGFVCLSPPSAHFNNIF</sequence>
<dbReference type="AlphaFoldDB" id="A0A1B0AYW5"/>
<dbReference type="EnsemblMetazoa" id="GPPI013386-RA">
    <property type="protein sequence ID" value="GPPI013386-PA"/>
    <property type="gene ID" value="GPPI013386"/>
</dbReference>
<evidence type="ECO:0000313" key="1">
    <source>
        <dbReference type="EnsemblMetazoa" id="GPPI013386-PA"/>
    </source>
</evidence>